<dbReference type="AlphaFoldDB" id="A0AAJ0CZJ1"/>
<reference evidence="3" key="1">
    <citation type="submission" date="2023-06" db="EMBL/GenBank/DDBJ databases">
        <title>Conoideocrella luteorostrata (Hypocreales: Clavicipitaceae), a potential biocontrol fungus for elongate hemlock scale in United States Christmas tree production areas.</title>
        <authorList>
            <person name="Barrett H."/>
            <person name="Lovett B."/>
            <person name="Macias A.M."/>
            <person name="Stajich J.E."/>
            <person name="Kasson M.T."/>
        </authorList>
    </citation>
    <scope>NUCLEOTIDE SEQUENCE</scope>
    <source>
        <strain evidence="3">ARSEF 14590</strain>
    </source>
</reference>
<dbReference type="Gene3D" id="3.20.20.190">
    <property type="entry name" value="Phosphatidylinositol (PI) phosphodiesterase"/>
    <property type="match status" value="1"/>
</dbReference>
<dbReference type="SUPFAM" id="SSF51695">
    <property type="entry name" value="PLC-like phosphodiesterases"/>
    <property type="match status" value="1"/>
</dbReference>
<dbReference type="GO" id="GO:0006629">
    <property type="term" value="P:lipid metabolic process"/>
    <property type="evidence" value="ECO:0007669"/>
    <property type="project" value="InterPro"/>
</dbReference>
<evidence type="ECO:0000259" key="2">
    <source>
        <dbReference type="SMART" id="SM00148"/>
    </source>
</evidence>
<dbReference type="Proteomes" id="UP001251528">
    <property type="component" value="Unassembled WGS sequence"/>
</dbReference>
<dbReference type="PANTHER" id="PTHR13593:SF113">
    <property type="entry name" value="SI:DKEY-266F7.9"/>
    <property type="match status" value="1"/>
</dbReference>
<dbReference type="InterPro" id="IPR051057">
    <property type="entry name" value="PI-PLC_domain"/>
</dbReference>
<gene>
    <name evidence="3" type="ORF">QQS21_000210</name>
</gene>
<feature type="chain" id="PRO_5042465939" description="Phosphatidylinositol-specific phospholipase C X domain-containing protein" evidence="1">
    <location>
        <begin position="25"/>
        <end position="340"/>
    </location>
</feature>
<dbReference type="PROSITE" id="PS50007">
    <property type="entry name" value="PIPLC_X_DOMAIN"/>
    <property type="match status" value="1"/>
</dbReference>
<dbReference type="SMART" id="SM00148">
    <property type="entry name" value="PLCXc"/>
    <property type="match status" value="1"/>
</dbReference>
<dbReference type="CDD" id="cd08586">
    <property type="entry name" value="PI-PLCc_BcPLC_like"/>
    <property type="match status" value="1"/>
</dbReference>
<feature type="signal peptide" evidence="1">
    <location>
        <begin position="1"/>
        <end position="24"/>
    </location>
</feature>
<dbReference type="InterPro" id="IPR017946">
    <property type="entry name" value="PLC-like_Pdiesterase_TIM-brl"/>
</dbReference>
<comment type="caution">
    <text evidence="3">The sequence shown here is derived from an EMBL/GenBank/DDBJ whole genome shotgun (WGS) entry which is preliminary data.</text>
</comment>
<feature type="domain" description="Phosphatidylinositol-specific phospholipase C X" evidence="2">
    <location>
        <begin position="56"/>
        <end position="204"/>
    </location>
</feature>
<evidence type="ECO:0000313" key="4">
    <source>
        <dbReference type="Proteomes" id="UP001251528"/>
    </source>
</evidence>
<dbReference type="PANTHER" id="PTHR13593">
    <property type="match status" value="1"/>
</dbReference>
<name>A0AAJ0CZJ1_9HYPO</name>
<keyword evidence="4" id="KW-1185">Reference proteome</keyword>
<keyword evidence="1" id="KW-0732">Signal</keyword>
<proteinExistence type="predicted"/>
<dbReference type="EMBL" id="JASWJB010000002">
    <property type="protein sequence ID" value="KAK2616833.1"/>
    <property type="molecule type" value="Genomic_DNA"/>
</dbReference>
<sequence>MLSGTCTMVLFYVLLSLAPCIVSGACYKGYESAYSFDANRAVYPSWMKGLPNHVNITSLSIPGTHDTMTYDIKKFSLQCQNWDLATQLNAGLRYFDIRARMKDNELHIFHASEPTGHSYQDVLLAMFAFLGANPSEAIVMRLKEEGRPVGHNNRRTFQEAFNYARLDSLATKSGSQKHLYIYNDTAQPIPTLGQLRSKIFILQNWIDTSKKAGNQTYGLQWEGPQMMLEDRWIIPSPAHLDQKWEAIEPALEKANRDPLDNQHIYLAHISASVGVLPIEAAAGTKNGTYPKGMNDKTGEWVDSHLKGGVRTGIVIFDFPGRKAIDGVIKWNRHLVKRMGL</sequence>
<dbReference type="InterPro" id="IPR000909">
    <property type="entry name" value="PLipase_C_PInositol-sp_X_dom"/>
</dbReference>
<dbReference type="Pfam" id="PF00388">
    <property type="entry name" value="PI-PLC-X"/>
    <property type="match status" value="1"/>
</dbReference>
<protein>
    <recommendedName>
        <fullName evidence="2">Phosphatidylinositol-specific phospholipase C X domain-containing protein</fullName>
    </recommendedName>
</protein>
<organism evidence="3 4">
    <name type="scientific">Conoideocrella luteorostrata</name>
    <dbReference type="NCBI Taxonomy" id="1105319"/>
    <lineage>
        <taxon>Eukaryota</taxon>
        <taxon>Fungi</taxon>
        <taxon>Dikarya</taxon>
        <taxon>Ascomycota</taxon>
        <taxon>Pezizomycotina</taxon>
        <taxon>Sordariomycetes</taxon>
        <taxon>Hypocreomycetidae</taxon>
        <taxon>Hypocreales</taxon>
        <taxon>Clavicipitaceae</taxon>
        <taxon>Conoideocrella</taxon>
    </lineage>
</organism>
<accession>A0AAJ0CZJ1</accession>
<evidence type="ECO:0000256" key="1">
    <source>
        <dbReference type="SAM" id="SignalP"/>
    </source>
</evidence>
<dbReference type="GO" id="GO:0008081">
    <property type="term" value="F:phosphoric diester hydrolase activity"/>
    <property type="evidence" value="ECO:0007669"/>
    <property type="project" value="InterPro"/>
</dbReference>
<evidence type="ECO:0000313" key="3">
    <source>
        <dbReference type="EMBL" id="KAK2616833.1"/>
    </source>
</evidence>